<proteinExistence type="predicted"/>
<evidence type="ECO:0008006" key="3">
    <source>
        <dbReference type="Google" id="ProtNLM"/>
    </source>
</evidence>
<dbReference type="PANTHER" id="PTHR38926">
    <property type="entry name" value="F-BOX DOMAIN CONTAINING PROTEIN, EXPRESSED"/>
    <property type="match status" value="1"/>
</dbReference>
<dbReference type="EMBL" id="BTGU01000003">
    <property type="protein sequence ID" value="GMN32236.1"/>
    <property type="molecule type" value="Genomic_DNA"/>
</dbReference>
<organism evidence="1 2">
    <name type="scientific">Ficus carica</name>
    <name type="common">Common fig</name>
    <dbReference type="NCBI Taxonomy" id="3494"/>
    <lineage>
        <taxon>Eukaryota</taxon>
        <taxon>Viridiplantae</taxon>
        <taxon>Streptophyta</taxon>
        <taxon>Embryophyta</taxon>
        <taxon>Tracheophyta</taxon>
        <taxon>Spermatophyta</taxon>
        <taxon>Magnoliopsida</taxon>
        <taxon>eudicotyledons</taxon>
        <taxon>Gunneridae</taxon>
        <taxon>Pentapetalae</taxon>
        <taxon>rosids</taxon>
        <taxon>fabids</taxon>
        <taxon>Rosales</taxon>
        <taxon>Moraceae</taxon>
        <taxon>Ficeae</taxon>
        <taxon>Ficus</taxon>
    </lineage>
</organism>
<gene>
    <name evidence="1" type="ORF">TIFTF001_003577</name>
</gene>
<dbReference type="AlphaFoldDB" id="A0AA87ZU73"/>
<evidence type="ECO:0000313" key="1">
    <source>
        <dbReference type="EMBL" id="GMN32236.1"/>
    </source>
</evidence>
<name>A0AA87ZU73_FICCA</name>
<comment type="caution">
    <text evidence="1">The sequence shown here is derived from an EMBL/GenBank/DDBJ whole genome shotgun (WGS) entry which is preliminary data.</text>
</comment>
<reference evidence="1" key="1">
    <citation type="submission" date="2023-07" db="EMBL/GenBank/DDBJ databases">
        <title>draft genome sequence of fig (Ficus carica).</title>
        <authorList>
            <person name="Takahashi T."/>
            <person name="Nishimura K."/>
        </authorList>
    </citation>
    <scope>NUCLEOTIDE SEQUENCE</scope>
</reference>
<protein>
    <recommendedName>
        <fullName evidence="3">F-box/LRR-repeat protein</fullName>
    </recommendedName>
</protein>
<dbReference type="PANTHER" id="PTHR38926:SF58">
    <property type="entry name" value="F-BOX DOMAIN-CONTAINING PROTEIN"/>
    <property type="match status" value="1"/>
</dbReference>
<dbReference type="Proteomes" id="UP001187192">
    <property type="component" value="Unassembled WGS sequence"/>
</dbReference>
<evidence type="ECO:0000313" key="2">
    <source>
        <dbReference type="Proteomes" id="UP001187192"/>
    </source>
</evidence>
<sequence>MTCLIFNFHLYIKGKELISVAQRSPKLKRLVLPAWNQINLEAFKDVVKYWKDLESLTVPFMYRCERILKSFGVHCKNFSELKILSSFPIHFANAIIAHVPNLKVLSLQYTVVYEDAALHLLRNMKREIIACALHLKKFLFCTDFRGPKCNGNSITDHSVIWWHEFEEEHWRQDEVPSLAV</sequence>
<dbReference type="SUPFAM" id="SSF52047">
    <property type="entry name" value="RNI-like"/>
    <property type="match status" value="1"/>
</dbReference>
<keyword evidence="2" id="KW-1185">Reference proteome</keyword>
<accession>A0AA87ZU73</accession>
<dbReference type="InterPro" id="IPR032675">
    <property type="entry name" value="LRR_dom_sf"/>
</dbReference>
<dbReference type="Gene3D" id="3.80.10.10">
    <property type="entry name" value="Ribonuclease Inhibitor"/>
    <property type="match status" value="1"/>
</dbReference>